<feature type="zinc finger region" description="C3H1-type" evidence="1">
    <location>
        <begin position="1040"/>
        <end position="1068"/>
    </location>
</feature>
<feature type="compositionally biased region" description="Low complexity" evidence="2">
    <location>
        <begin position="399"/>
        <end position="409"/>
    </location>
</feature>
<feature type="compositionally biased region" description="Gly residues" evidence="2">
    <location>
        <begin position="1"/>
        <end position="10"/>
    </location>
</feature>
<feature type="compositionally biased region" description="Acidic residues" evidence="2">
    <location>
        <begin position="119"/>
        <end position="129"/>
    </location>
</feature>
<evidence type="ECO:0000313" key="5">
    <source>
        <dbReference type="Proteomes" id="UP000557566"/>
    </source>
</evidence>
<accession>A0A8H4V6M3</accession>
<feature type="region of interest" description="Disordered" evidence="2">
    <location>
        <begin position="1"/>
        <end position="30"/>
    </location>
</feature>
<feature type="region of interest" description="Disordered" evidence="2">
    <location>
        <begin position="426"/>
        <end position="620"/>
    </location>
</feature>
<gene>
    <name evidence="4" type="ORF">G6O67_001877</name>
</gene>
<dbReference type="OrthoDB" id="1922977at2759"/>
<feature type="domain" description="C3H1-type" evidence="3">
    <location>
        <begin position="1040"/>
        <end position="1068"/>
    </location>
</feature>
<dbReference type="InterPro" id="IPR000571">
    <property type="entry name" value="Znf_CCCH"/>
</dbReference>
<evidence type="ECO:0000259" key="3">
    <source>
        <dbReference type="PROSITE" id="PS50103"/>
    </source>
</evidence>
<feature type="compositionally biased region" description="Polar residues" evidence="2">
    <location>
        <begin position="20"/>
        <end position="30"/>
    </location>
</feature>
<feature type="compositionally biased region" description="Polar residues" evidence="2">
    <location>
        <begin position="924"/>
        <end position="935"/>
    </location>
</feature>
<feature type="compositionally biased region" description="Basic and acidic residues" evidence="2">
    <location>
        <begin position="965"/>
        <end position="974"/>
    </location>
</feature>
<feature type="region of interest" description="Disordered" evidence="2">
    <location>
        <begin position="635"/>
        <end position="666"/>
    </location>
</feature>
<dbReference type="EMBL" id="JAAVMX010000003">
    <property type="protein sequence ID" value="KAF4509943.1"/>
    <property type="molecule type" value="Genomic_DNA"/>
</dbReference>
<evidence type="ECO:0000256" key="2">
    <source>
        <dbReference type="SAM" id="MobiDB-lite"/>
    </source>
</evidence>
<feature type="region of interest" description="Disordered" evidence="2">
    <location>
        <begin position="399"/>
        <end position="418"/>
    </location>
</feature>
<feature type="compositionally biased region" description="Polar residues" evidence="2">
    <location>
        <begin position="953"/>
        <end position="962"/>
    </location>
</feature>
<feature type="compositionally biased region" description="Polar residues" evidence="2">
    <location>
        <begin position="561"/>
        <end position="572"/>
    </location>
</feature>
<evidence type="ECO:0000313" key="4">
    <source>
        <dbReference type="EMBL" id="KAF4509943.1"/>
    </source>
</evidence>
<feature type="compositionally biased region" description="Low complexity" evidence="2">
    <location>
        <begin position="441"/>
        <end position="455"/>
    </location>
</feature>
<keyword evidence="5" id="KW-1185">Reference proteome</keyword>
<feature type="compositionally biased region" description="Acidic residues" evidence="2">
    <location>
        <begin position="908"/>
        <end position="917"/>
    </location>
</feature>
<dbReference type="AlphaFoldDB" id="A0A8H4V6M3"/>
<name>A0A8H4V6M3_9HYPO</name>
<reference evidence="4 5" key="1">
    <citation type="journal article" date="2020" name="Genome Biol. Evol.">
        <title>A new high-quality draft genome assembly of the Chinese cordyceps Ophiocordyceps sinensis.</title>
        <authorList>
            <person name="Shu R."/>
            <person name="Zhang J."/>
            <person name="Meng Q."/>
            <person name="Zhang H."/>
            <person name="Zhou G."/>
            <person name="Li M."/>
            <person name="Wu P."/>
            <person name="Zhao Y."/>
            <person name="Chen C."/>
            <person name="Qin Q."/>
        </authorList>
    </citation>
    <scope>NUCLEOTIDE SEQUENCE [LARGE SCALE GENOMIC DNA]</scope>
    <source>
        <strain evidence="4 5">IOZ07</strain>
    </source>
</reference>
<feature type="region of interest" description="Disordered" evidence="2">
    <location>
        <begin position="59"/>
        <end position="129"/>
    </location>
</feature>
<dbReference type="Proteomes" id="UP000557566">
    <property type="component" value="Unassembled WGS sequence"/>
</dbReference>
<feature type="region of interest" description="Disordered" evidence="2">
    <location>
        <begin position="808"/>
        <end position="1001"/>
    </location>
</feature>
<dbReference type="PROSITE" id="PS50103">
    <property type="entry name" value="ZF_C3H1"/>
    <property type="match status" value="1"/>
</dbReference>
<feature type="compositionally biased region" description="Acidic residues" evidence="2">
    <location>
        <begin position="594"/>
        <end position="605"/>
    </location>
</feature>
<keyword evidence="1" id="KW-0863">Zinc-finger</keyword>
<feature type="compositionally biased region" description="Polar residues" evidence="2">
    <location>
        <begin position="696"/>
        <end position="707"/>
    </location>
</feature>
<evidence type="ECO:0000256" key="1">
    <source>
        <dbReference type="PROSITE-ProRule" id="PRU00723"/>
    </source>
</evidence>
<sequence>MNQSGYGYGLPQGHRPPQNCPNLPHSSLPSQFSYVPAEAAPQSMQAAYQPRNMIPGLALGFASSVPEQHSPWAEQQPRRWESSSQPPQAVGHSYNHGPPGAPDSRPPAIVDAGPSTAEDGSEEGEISEGEDDDIYDAREAGHIAVANEAQAWPRAGAAQANDVSMVNSAGAPAAAGNVPSVAVHDGTTWAASQTGLVNTARERSGSYSPHLSPREIGSVDSKQALNEQGTHESSSLLGKQPMHRALSSNQVVGSPRVMAANGDKAALAPAKSIGTAKREASEAILSLWPLNIRYQTFIEEGIDGAILGGLLKDLGLEVQEDTQASQKTATNDVATLTSDSPIAFQASQASQKTATNDVATLTSDSPIAFQASQASQKTATNNVATLTSDDPIAFQASAIPSHAAPAEAAKPVDKSEERKDRIARLLAAKGSKPSPATDSVASPARAPSAAPAKLAQPPPKAQSEKSKLLQQKMEALRKSRESLARIRSQHEASIHSMEAEAAAAENLSSPDVAEVDPNASMELTSVLEPAAQEPGSGKPSPSIPGLFLSPQLSHQDESSQQRRPTPVSSDSSARPIRRPFVQHMEPRPFLINVSDDEDDAEMEIDSPDRTSSPVNRQSTPFQKAAAFLRESSSTVNNMMPRHAVTPASAATPPRSSGNNSGGEDLANMNKKIEAMKRKIAEAEARKKTKLLRRVSPATSNLNDSSLGGSVEAAGTPRASAAQLSAERRQTSVNDPTETATAIMPAERLSCSRKASLAYRRDRRSLSTAASERLPFIEARRKEQLSRLHSLQMQMAKVEQEIAEGMREEENLKQDLVSDDSGRDESPAVPRTAPLDANCSLVGSHIAQESREPMDSEGETGTASRVEAPFAPGAGQASFMVDGVNTSSAVSENDDVVMEEADAGVKPDEESDDYEPPDADSSASQEIPSPSLQPASANEKHALPQSAEDAAKGASTSAATHSTLEAVRREDGERRQKPRLGHQAAETVVQKSQGSTSESRQARFAPYETPLQYFRAFRFHPEFGKSVAGGLRSLSYSNKIDVRKEVCPDELAGQVCPRGDGCGYQHFDNMRAPDEQILLQLGAAGNYQAEQKQEYFAGLRQLLTDFRNRKVKDFDTISRGILEHRAQFLKDRSKILPLGGVTI</sequence>
<keyword evidence="1" id="KW-0862">Zinc</keyword>
<feature type="compositionally biased region" description="Polar residues" evidence="2">
    <location>
        <begin position="730"/>
        <end position="739"/>
    </location>
</feature>
<comment type="caution">
    <text evidence="4">The sequence shown here is derived from an EMBL/GenBank/DDBJ whole genome shotgun (WGS) entry which is preliminary data.</text>
</comment>
<feature type="compositionally biased region" description="Low complexity" evidence="2">
    <location>
        <begin position="534"/>
        <end position="545"/>
    </location>
</feature>
<proteinExistence type="predicted"/>
<feature type="region of interest" description="Disordered" evidence="2">
    <location>
        <begin position="692"/>
        <end position="739"/>
    </location>
</feature>
<feature type="compositionally biased region" description="Polar residues" evidence="2">
    <location>
        <begin position="988"/>
        <end position="998"/>
    </location>
</feature>
<protein>
    <recommendedName>
        <fullName evidence="3">C3H1-type domain-containing protein</fullName>
    </recommendedName>
</protein>
<feature type="compositionally biased region" description="Polar residues" evidence="2">
    <location>
        <begin position="609"/>
        <end position="620"/>
    </location>
</feature>
<keyword evidence="1" id="KW-0479">Metal-binding</keyword>
<feature type="compositionally biased region" description="Acidic residues" evidence="2">
    <location>
        <begin position="891"/>
        <end position="901"/>
    </location>
</feature>
<feature type="compositionally biased region" description="Basic and acidic residues" evidence="2">
    <location>
        <begin position="474"/>
        <end position="493"/>
    </location>
</feature>
<organism evidence="4 5">
    <name type="scientific">Ophiocordyceps sinensis</name>
    <dbReference type="NCBI Taxonomy" id="72228"/>
    <lineage>
        <taxon>Eukaryota</taxon>
        <taxon>Fungi</taxon>
        <taxon>Dikarya</taxon>
        <taxon>Ascomycota</taxon>
        <taxon>Pezizomycotina</taxon>
        <taxon>Sordariomycetes</taxon>
        <taxon>Hypocreomycetidae</taxon>
        <taxon>Hypocreales</taxon>
        <taxon>Ophiocordycipitaceae</taxon>
        <taxon>Ophiocordyceps</taxon>
    </lineage>
</organism>
<dbReference type="GO" id="GO:0008270">
    <property type="term" value="F:zinc ion binding"/>
    <property type="evidence" value="ECO:0007669"/>
    <property type="project" value="UniProtKB-KW"/>
</dbReference>